<name>A0A6J7USZ6_9ZZZZ</name>
<dbReference type="EMBL" id="CAFBQP010000200">
    <property type="protein sequence ID" value="CAB5069141.1"/>
    <property type="molecule type" value="Genomic_DNA"/>
</dbReference>
<evidence type="ECO:0000313" key="1">
    <source>
        <dbReference type="EMBL" id="CAB5069141.1"/>
    </source>
</evidence>
<protein>
    <submittedName>
        <fullName evidence="1">Unannotated protein</fullName>
    </submittedName>
</protein>
<proteinExistence type="predicted"/>
<organism evidence="1">
    <name type="scientific">freshwater metagenome</name>
    <dbReference type="NCBI Taxonomy" id="449393"/>
    <lineage>
        <taxon>unclassified sequences</taxon>
        <taxon>metagenomes</taxon>
        <taxon>ecological metagenomes</taxon>
    </lineage>
</organism>
<accession>A0A6J7USZ6</accession>
<gene>
    <name evidence="1" type="ORF">UFOPK4306_02700</name>
</gene>
<dbReference type="AlphaFoldDB" id="A0A6J7USZ6"/>
<sequence>MSIPLVSKKRIDTRRGSLCARRMVMPPTARGVFTKKRVSGVDATSRSSTFTPPALRPAIIARFSIRAARLVSREVTTVTFFFRDVAYARASFVASSGETSTFARPSTPSRPNKLDAPRLSQMIEELTIAPASTILPG</sequence>
<reference evidence="1" key="1">
    <citation type="submission" date="2020-05" db="EMBL/GenBank/DDBJ databases">
        <authorList>
            <person name="Chiriac C."/>
            <person name="Salcher M."/>
            <person name="Ghai R."/>
            <person name="Kavagutti S V."/>
        </authorList>
    </citation>
    <scope>NUCLEOTIDE SEQUENCE</scope>
</reference>